<gene>
    <name evidence="1" type="ORF">BV898_16884</name>
</gene>
<dbReference type="PANTHER" id="PTHR33568">
    <property type="entry name" value="DNA POLYMERASE"/>
    <property type="match status" value="1"/>
</dbReference>
<sequence>MKLSIDPPRNLNIPVLPMRCNHQLVFTLCRTCAETLSTVPCKHSKDQRKLIGTWCTPEIHKALDKGYVVDEIKEVGHFPEHRLGLFAPYIDPFYKIKTESSGYPAEVVTEEEKDRYIASFEQHEGIKLDKAKIKENKGMRCVSKLFLNSF</sequence>
<dbReference type="OrthoDB" id="6429966at2759"/>
<dbReference type="AlphaFoldDB" id="A0A9X6NEB7"/>
<dbReference type="PANTHER" id="PTHR33568:SF3">
    <property type="entry name" value="DNA-DIRECTED DNA POLYMERASE"/>
    <property type="match status" value="1"/>
</dbReference>
<keyword evidence="2" id="KW-1185">Reference proteome</keyword>
<organism evidence="1 2">
    <name type="scientific">Hypsibius exemplaris</name>
    <name type="common">Freshwater tardigrade</name>
    <dbReference type="NCBI Taxonomy" id="2072580"/>
    <lineage>
        <taxon>Eukaryota</taxon>
        <taxon>Metazoa</taxon>
        <taxon>Ecdysozoa</taxon>
        <taxon>Tardigrada</taxon>
        <taxon>Eutardigrada</taxon>
        <taxon>Parachela</taxon>
        <taxon>Hypsibioidea</taxon>
        <taxon>Hypsibiidae</taxon>
        <taxon>Hypsibius</taxon>
    </lineage>
</organism>
<dbReference type="InterPro" id="IPR043502">
    <property type="entry name" value="DNA/RNA_pol_sf"/>
</dbReference>
<dbReference type="Proteomes" id="UP000192578">
    <property type="component" value="Unassembled WGS sequence"/>
</dbReference>
<proteinExistence type="predicted"/>
<name>A0A9X6NEB7_HYPEX</name>
<evidence type="ECO:0000313" key="2">
    <source>
        <dbReference type="Proteomes" id="UP000192578"/>
    </source>
</evidence>
<dbReference type="SUPFAM" id="SSF56672">
    <property type="entry name" value="DNA/RNA polymerases"/>
    <property type="match status" value="1"/>
</dbReference>
<protein>
    <submittedName>
        <fullName evidence="1">Uncharacterized protein</fullName>
    </submittedName>
</protein>
<dbReference type="EMBL" id="MTYJ01000267">
    <property type="protein sequence ID" value="OWA52427.1"/>
    <property type="molecule type" value="Genomic_DNA"/>
</dbReference>
<accession>A0A9X6NEB7</accession>
<comment type="caution">
    <text evidence="1">The sequence shown here is derived from an EMBL/GenBank/DDBJ whole genome shotgun (WGS) entry which is preliminary data.</text>
</comment>
<evidence type="ECO:0000313" key="1">
    <source>
        <dbReference type="EMBL" id="OWA52427.1"/>
    </source>
</evidence>
<reference evidence="2" key="1">
    <citation type="submission" date="2017-01" db="EMBL/GenBank/DDBJ databases">
        <title>Comparative genomics of anhydrobiosis in the tardigrade Hypsibius dujardini.</title>
        <authorList>
            <person name="Yoshida Y."/>
            <person name="Koutsovoulos G."/>
            <person name="Laetsch D."/>
            <person name="Stevens L."/>
            <person name="Kumar S."/>
            <person name="Horikawa D."/>
            <person name="Ishino K."/>
            <person name="Komine S."/>
            <person name="Tomita M."/>
            <person name="Blaxter M."/>
            <person name="Arakawa K."/>
        </authorList>
    </citation>
    <scope>NUCLEOTIDE SEQUENCE [LARGE SCALE GENOMIC DNA]</scope>
    <source>
        <strain evidence="2">Z151</strain>
    </source>
</reference>